<dbReference type="PANTHER" id="PTHR12832">
    <property type="entry name" value="TESTIS-SPECIFIC PROTEIN PBS13 T-COMPLEX 11"/>
    <property type="match status" value="1"/>
</dbReference>
<dbReference type="Pfam" id="PF05794">
    <property type="entry name" value="Tcp11"/>
    <property type="match status" value="1"/>
</dbReference>
<dbReference type="PANTHER" id="PTHR12832:SF11">
    <property type="entry name" value="LD23868P"/>
    <property type="match status" value="1"/>
</dbReference>
<feature type="compositionally biased region" description="Low complexity" evidence="2">
    <location>
        <begin position="73"/>
        <end position="98"/>
    </location>
</feature>
<keyword evidence="4" id="KW-1185">Reference proteome</keyword>
<feature type="region of interest" description="Disordered" evidence="2">
    <location>
        <begin position="675"/>
        <end position="695"/>
    </location>
</feature>
<feature type="compositionally biased region" description="Polar residues" evidence="2">
    <location>
        <begin position="28"/>
        <end position="40"/>
    </location>
</feature>
<evidence type="ECO:0000313" key="3">
    <source>
        <dbReference type="EMBL" id="KIN99608.1"/>
    </source>
</evidence>
<gene>
    <name evidence="3" type="ORF">M404DRAFT_10348</name>
</gene>
<dbReference type="AlphaFoldDB" id="A0A0C3NWM6"/>
<dbReference type="InParanoid" id="A0A0C3NWM6"/>
<dbReference type="OrthoDB" id="276323at2759"/>
<protein>
    <submittedName>
        <fullName evidence="3">Uncharacterized protein</fullName>
    </submittedName>
</protein>
<dbReference type="EMBL" id="KN832003">
    <property type="protein sequence ID" value="KIN99608.1"/>
    <property type="molecule type" value="Genomic_DNA"/>
</dbReference>
<feature type="region of interest" description="Disordered" evidence="2">
    <location>
        <begin position="747"/>
        <end position="775"/>
    </location>
</feature>
<feature type="region of interest" description="Disordered" evidence="2">
    <location>
        <begin position="1"/>
        <end position="159"/>
    </location>
</feature>
<reference evidence="3 4" key="1">
    <citation type="submission" date="2014-04" db="EMBL/GenBank/DDBJ databases">
        <authorList>
            <consortium name="DOE Joint Genome Institute"/>
            <person name="Kuo A."/>
            <person name="Kohler A."/>
            <person name="Costa M.D."/>
            <person name="Nagy L.G."/>
            <person name="Floudas D."/>
            <person name="Copeland A."/>
            <person name="Barry K.W."/>
            <person name="Cichocki N."/>
            <person name="Veneault-Fourrey C."/>
            <person name="LaButti K."/>
            <person name="Lindquist E.A."/>
            <person name="Lipzen A."/>
            <person name="Lundell T."/>
            <person name="Morin E."/>
            <person name="Murat C."/>
            <person name="Sun H."/>
            <person name="Tunlid A."/>
            <person name="Henrissat B."/>
            <person name="Grigoriev I.V."/>
            <person name="Hibbett D.S."/>
            <person name="Martin F."/>
            <person name="Nordberg H.P."/>
            <person name="Cantor M.N."/>
            <person name="Hua S.X."/>
        </authorList>
    </citation>
    <scope>NUCLEOTIDE SEQUENCE [LARGE SCALE GENOMIC DNA]</scope>
    <source>
        <strain evidence="3 4">Marx 270</strain>
    </source>
</reference>
<evidence type="ECO:0000256" key="2">
    <source>
        <dbReference type="SAM" id="MobiDB-lite"/>
    </source>
</evidence>
<dbReference type="STRING" id="870435.A0A0C3NWM6"/>
<reference evidence="4" key="2">
    <citation type="submission" date="2015-01" db="EMBL/GenBank/DDBJ databases">
        <title>Evolutionary Origins and Diversification of the Mycorrhizal Mutualists.</title>
        <authorList>
            <consortium name="DOE Joint Genome Institute"/>
            <consortium name="Mycorrhizal Genomics Consortium"/>
            <person name="Kohler A."/>
            <person name="Kuo A."/>
            <person name="Nagy L.G."/>
            <person name="Floudas D."/>
            <person name="Copeland A."/>
            <person name="Barry K.W."/>
            <person name="Cichocki N."/>
            <person name="Veneault-Fourrey C."/>
            <person name="LaButti K."/>
            <person name="Lindquist E.A."/>
            <person name="Lipzen A."/>
            <person name="Lundell T."/>
            <person name="Morin E."/>
            <person name="Murat C."/>
            <person name="Riley R."/>
            <person name="Ohm R."/>
            <person name="Sun H."/>
            <person name="Tunlid A."/>
            <person name="Henrissat B."/>
            <person name="Grigoriev I.V."/>
            <person name="Hibbett D.S."/>
            <person name="Martin F."/>
        </authorList>
    </citation>
    <scope>NUCLEOTIDE SEQUENCE [LARGE SCALE GENOMIC DNA]</scope>
    <source>
        <strain evidence="4">Marx 270</strain>
    </source>
</reference>
<dbReference type="GO" id="GO:0010737">
    <property type="term" value="P:protein kinase A signaling"/>
    <property type="evidence" value="ECO:0007669"/>
    <property type="project" value="TreeGrafter"/>
</dbReference>
<feature type="compositionally biased region" description="Polar residues" evidence="2">
    <location>
        <begin position="676"/>
        <end position="685"/>
    </location>
</feature>
<accession>A0A0C3NWM6</accession>
<evidence type="ECO:0000256" key="1">
    <source>
        <dbReference type="ARBA" id="ARBA00010954"/>
    </source>
</evidence>
<evidence type="ECO:0000313" key="4">
    <source>
        <dbReference type="Proteomes" id="UP000054217"/>
    </source>
</evidence>
<dbReference type="Proteomes" id="UP000054217">
    <property type="component" value="Unassembled WGS sequence"/>
</dbReference>
<dbReference type="HOGENOM" id="CLU_011579_0_0_1"/>
<organism evidence="3 4">
    <name type="scientific">Pisolithus tinctorius Marx 270</name>
    <dbReference type="NCBI Taxonomy" id="870435"/>
    <lineage>
        <taxon>Eukaryota</taxon>
        <taxon>Fungi</taxon>
        <taxon>Dikarya</taxon>
        <taxon>Basidiomycota</taxon>
        <taxon>Agaricomycotina</taxon>
        <taxon>Agaricomycetes</taxon>
        <taxon>Agaricomycetidae</taxon>
        <taxon>Boletales</taxon>
        <taxon>Sclerodermatineae</taxon>
        <taxon>Pisolithaceae</taxon>
        <taxon>Pisolithus</taxon>
    </lineage>
</organism>
<name>A0A0C3NWM6_PISTI</name>
<feature type="compositionally biased region" description="Low complexity" evidence="2">
    <location>
        <begin position="761"/>
        <end position="770"/>
    </location>
</feature>
<sequence>MGDLGHPLPPVNCRKRKADAEEECQHPAISQDTHAPTTSDDILVGDNSVAHYAPRQPPSSPWLSTDTAHAVWPSESSPTDSSPSSPLSPSSPTADPSLRSPKRSRVDASHLPPPPKRNLRIPERQSPSRTSFVPPSPTRRSRKRPEHRGALSSPSQTTSHPFTLRIDSCFLPTDASHLLVHPPYPIDLSSPHIPSLHPLINRQTLKELDLSAILRNPQLRHDLMFDAGLQFRPTSGRRKRDLSDRYWRAVAQELETGCTCISFDSQGRPCDCLCVCQSVAASKDHVLIFSPSSCVLTLRTPSRIRLLLTEFLEVLLFVIQPLTGISDAYAHPSTLQPQIERHAAQAAHLRSVFDPDLIQQELQHDLFDPSGLFVVIGQTLKSHCAPMRDRAVDAMVEVAKQCAPGGGGTKADAVKAVRMCLEILELMKLAGPAQAYASHQDIANHQLQALRPCLVDTSGQYELKAFKGRKGQGSSLDITRKWMESSHRRLVASPILSHPTFPSGSFDYRNLTQTQKTYISVLKGLTDLVFDPPSPVPSPQCSSGSAIAAPSVMCPLPLYPETTYLDSARLLVLAADATDTAAMYMFLLLYRQLVFSDAGDSSVPRDHSRVNDAELLKLKREIRDISSSHLGHFLKYGNSDGAFGGGGGDCPADDKWCKIKRDIVLQVALRAKESRGNASSQSAASTVDAPSAPHAYAPDERTLRLAEGWSDTHIRPNSPLSTMLKNKVRDAVFSQVVALAFPPSEATTLGSATQGAPPLWSSSSSSSSSSAGLASGMEPLADEIHLLAERLARLAQIHLGVYLRLYEQEDILSGTPSTATTIPMVPDESEAPSTVQACAAAPASLPTFSSSSVPHSTS</sequence>
<proteinExistence type="inferred from homology"/>
<dbReference type="InterPro" id="IPR008862">
    <property type="entry name" value="Tcp11"/>
</dbReference>
<comment type="similarity">
    <text evidence="1">Belongs to the TCP11 family.</text>
</comment>